<name>A0A9J5ZIW0_SOLCO</name>
<accession>A0A9J5ZIW0</accession>
<reference evidence="2 3" key="1">
    <citation type="submission" date="2020-09" db="EMBL/GenBank/DDBJ databases">
        <title>De no assembly of potato wild relative species, Solanum commersonii.</title>
        <authorList>
            <person name="Cho K."/>
        </authorList>
    </citation>
    <scope>NUCLEOTIDE SEQUENCE [LARGE SCALE GENOMIC DNA]</scope>
    <source>
        <strain evidence="2">LZ3.2</strain>
        <tissue evidence="2">Leaf</tissue>
    </source>
</reference>
<evidence type="ECO:0000313" key="3">
    <source>
        <dbReference type="Proteomes" id="UP000824120"/>
    </source>
</evidence>
<evidence type="ECO:0000256" key="1">
    <source>
        <dbReference type="SAM" id="MobiDB-lite"/>
    </source>
</evidence>
<protein>
    <submittedName>
        <fullName evidence="2">Uncharacterized protein</fullName>
    </submittedName>
</protein>
<feature type="region of interest" description="Disordered" evidence="1">
    <location>
        <begin position="1"/>
        <end position="86"/>
    </location>
</feature>
<feature type="compositionally biased region" description="Basic and acidic residues" evidence="1">
    <location>
        <begin position="56"/>
        <end position="71"/>
    </location>
</feature>
<gene>
    <name evidence="2" type="ORF">H5410_023153</name>
</gene>
<sequence length="86" mass="9558">MSKKHIETPQKSPRFGEGTSNDDVHVSNFNILTQPPPPPPLPQPKIVENPATDGSSKLKEQQREKNEEKKGHPCKSKGQEDEGENC</sequence>
<dbReference type="EMBL" id="JACXVP010000004">
    <property type="protein sequence ID" value="KAG5611872.1"/>
    <property type="molecule type" value="Genomic_DNA"/>
</dbReference>
<feature type="compositionally biased region" description="Pro residues" evidence="1">
    <location>
        <begin position="34"/>
        <end position="43"/>
    </location>
</feature>
<comment type="caution">
    <text evidence="2">The sequence shown here is derived from an EMBL/GenBank/DDBJ whole genome shotgun (WGS) entry which is preliminary data.</text>
</comment>
<organism evidence="2 3">
    <name type="scientific">Solanum commersonii</name>
    <name type="common">Commerson's wild potato</name>
    <name type="synonym">Commerson's nightshade</name>
    <dbReference type="NCBI Taxonomy" id="4109"/>
    <lineage>
        <taxon>Eukaryota</taxon>
        <taxon>Viridiplantae</taxon>
        <taxon>Streptophyta</taxon>
        <taxon>Embryophyta</taxon>
        <taxon>Tracheophyta</taxon>
        <taxon>Spermatophyta</taxon>
        <taxon>Magnoliopsida</taxon>
        <taxon>eudicotyledons</taxon>
        <taxon>Gunneridae</taxon>
        <taxon>Pentapetalae</taxon>
        <taxon>asterids</taxon>
        <taxon>lamiids</taxon>
        <taxon>Solanales</taxon>
        <taxon>Solanaceae</taxon>
        <taxon>Solanoideae</taxon>
        <taxon>Solaneae</taxon>
        <taxon>Solanum</taxon>
    </lineage>
</organism>
<evidence type="ECO:0000313" key="2">
    <source>
        <dbReference type="EMBL" id="KAG5611872.1"/>
    </source>
</evidence>
<proteinExistence type="predicted"/>
<dbReference type="Proteomes" id="UP000824120">
    <property type="component" value="Chromosome 4"/>
</dbReference>
<dbReference type="AlphaFoldDB" id="A0A9J5ZIW0"/>
<keyword evidence="3" id="KW-1185">Reference proteome</keyword>